<dbReference type="InterPro" id="IPR050198">
    <property type="entry name" value="Non-receptor_tyrosine_kinases"/>
</dbReference>
<dbReference type="Pfam" id="PF00023">
    <property type="entry name" value="Ank"/>
    <property type="match status" value="1"/>
</dbReference>
<feature type="domain" description="SH2" evidence="15">
    <location>
        <begin position="287"/>
        <end position="377"/>
    </location>
</feature>
<dbReference type="InterPro" id="IPR017441">
    <property type="entry name" value="Protein_kinase_ATP_BS"/>
</dbReference>
<evidence type="ECO:0000256" key="11">
    <source>
        <dbReference type="PROSITE-ProRule" id="PRU00023"/>
    </source>
</evidence>
<keyword evidence="18" id="KW-1185">Reference proteome</keyword>
<evidence type="ECO:0000256" key="10">
    <source>
        <dbReference type="PIRSR" id="PIRSR000615-3"/>
    </source>
</evidence>
<dbReference type="Gene3D" id="3.30.505.10">
    <property type="entry name" value="SH2 domain"/>
    <property type="match status" value="2"/>
</dbReference>
<evidence type="ECO:0000256" key="3">
    <source>
        <dbReference type="ARBA" id="ARBA00022741"/>
    </source>
</evidence>
<dbReference type="GO" id="GO:0005524">
    <property type="term" value="F:ATP binding"/>
    <property type="evidence" value="ECO:0007669"/>
    <property type="project" value="UniProtKB-UniRule"/>
</dbReference>
<accession>A0AAN7NWM6</accession>
<evidence type="ECO:0000313" key="17">
    <source>
        <dbReference type="EMBL" id="KAK4871542.1"/>
    </source>
</evidence>
<keyword evidence="6 14" id="KW-0829">Tyrosine-protein kinase</keyword>
<keyword evidence="3 9" id="KW-0547">Nucleotide-binding</keyword>
<dbReference type="Gene3D" id="1.25.40.20">
    <property type="entry name" value="Ankyrin repeat-containing domain"/>
    <property type="match status" value="2"/>
</dbReference>
<organism evidence="17 18">
    <name type="scientific">Aquatica leii</name>
    <dbReference type="NCBI Taxonomy" id="1421715"/>
    <lineage>
        <taxon>Eukaryota</taxon>
        <taxon>Metazoa</taxon>
        <taxon>Ecdysozoa</taxon>
        <taxon>Arthropoda</taxon>
        <taxon>Hexapoda</taxon>
        <taxon>Insecta</taxon>
        <taxon>Pterygota</taxon>
        <taxon>Neoptera</taxon>
        <taxon>Endopterygota</taxon>
        <taxon>Coleoptera</taxon>
        <taxon>Polyphaga</taxon>
        <taxon>Elateriformia</taxon>
        <taxon>Elateroidea</taxon>
        <taxon>Lampyridae</taxon>
        <taxon>Luciolinae</taxon>
        <taxon>Aquatica</taxon>
    </lineage>
</organism>
<keyword evidence="1" id="KW-0597">Phosphoprotein</keyword>
<dbReference type="InterPro" id="IPR000980">
    <property type="entry name" value="SH2"/>
</dbReference>
<dbReference type="InterPro" id="IPR020635">
    <property type="entry name" value="Tyr_kinase_cat_dom"/>
</dbReference>
<keyword evidence="5 9" id="KW-0067">ATP-binding</keyword>
<dbReference type="SMART" id="SM00248">
    <property type="entry name" value="ANK"/>
    <property type="match status" value="4"/>
</dbReference>
<dbReference type="PROSITE" id="PS50088">
    <property type="entry name" value="ANK_REPEAT"/>
    <property type="match status" value="3"/>
</dbReference>
<dbReference type="InterPro" id="IPR001245">
    <property type="entry name" value="Ser-Thr/Tyr_kinase_cat_dom"/>
</dbReference>
<evidence type="ECO:0000259" key="16">
    <source>
        <dbReference type="PROSITE" id="PS50011"/>
    </source>
</evidence>
<dbReference type="InterPro" id="IPR002110">
    <property type="entry name" value="Ankyrin_rpt"/>
</dbReference>
<dbReference type="SUPFAM" id="SSF48403">
    <property type="entry name" value="Ankyrin repeat"/>
    <property type="match status" value="1"/>
</dbReference>
<dbReference type="PANTHER" id="PTHR24418">
    <property type="entry name" value="TYROSINE-PROTEIN KINASE"/>
    <property type="match status" value="1"/>
</dbReference>
<dbReference type="GO" id="GO:0071944">
    <property type="term" value="C:cell periphery"/>
    <property type="evidence" value="ECO:0007669"/>
    <property type="project" value="UniProtKB-ARBA"/>
</dbReference>
<dbReference type="InterPro" id="IPR036770">
    <property type="entry name" value="Ankyrin_rpt-contain_sf"/>
</dbReference>
<evidence type="ECO:0000256" key="7">
    <source>
        <dbReference type="ARBA" id="ARBA00051245"/>
    </source>
</evidence>
<proteinExistence type="inferred from homology"/>
<evidence type="ECO:0000313" key="18">
    <source>
        <dbReference type="Proteomes" id="UP001353858"/>
    </source>
</evidence>
<feature type="active site" description="Proton acceptor" evidence="8">
    <location>
        <position position="589"/>
    </location>
</feature>
<dbReference type="SMART" id="SM00252">
    <property type="entry name" value="SH2"/>
    <property type="match status" value="2"/>
</dbReference>
<name>A0AAN7NWM6_9COLE</name>
<dbReference type="PRINTS" id="PR00401">
    <property type="entry name" value="SH2DOMAIN"/>
</dbReference>
<feature type="binding site" evidence="10">
    <location>
        <position position="607"/>
    </location>
    <ligand>
        <name>Mg(2+)</name>
        <dbReference type="ChEBI" id="CHEBI:18420"/>
    </ligand>
</feature>
<keyword evidence="10" id="KW-0479">Metal-binding</keyword>
<dbReference type="FunFam" id="1.10.510.10:FF:000027">
    <property type="entry name" value="Receptor protein-tyrosine kinase"/>
    <property type="match status" value="1"/>
</dbReference>
<keyword evidence="4 14" id="KW-0418">Kinase</keyword>
<dbReference type="GO" id="GO:0002009">
    <property type="term" value="P:morphogenesis of an epithelium"/>
    <property type="evidence" value="ECO:0007669"/>
    <property type="project" value="UniProtKB-ARBA"/>
</dbReference>
<evidence type="ECO:0000256" key="2">
    <source>
        <dbReference type="ARBA" id="ARBA00022679"/>
    </source>
</evidence>
<dbReference type="PROSITE" id="PS50001">
    <property type="entry name" value="SH2"/>
    <property type="match status" value="2"/>
</dbReference>
<dbReference type="GO" id="GO:0007165">
    <property type="term" value="P:signal transduction"/>
    <property type="evidence" value="ECO:0007669"/>
    <property type="project" value="UniProtKB-ARBA"/>
</dbReference>
<keyword evidence="10" id="KW-0460">Magnesium</keyword>
<feature type="binding site" evidence="13">
    <location>
        <position position="496"/>
    </location>
    <ligand>
        <name>ATP</name>
        <dbReference type="ChEBI" id="CHEBI:30616"/>
    </ligand>
</feature>
<dbReference type="PROSITE" id="PS50297">
    <property type="entry name" value="ANK_REP_REGION"/>
    <property type="match status" value="3"/>
</dbReference>
<feature type="domain" description="SH2" evidence="15">
    <location>
        <begin position="10"/>
        <end position="105"/>
    </location>
</feature>
<evidence type="ECO:0000256" key="1">
    <source>
        <dbReference type="ARBA" id="ARBA00022553"/>
    </source>
</evidence>
<feature type="repeat" description="ANK" evidence="11">
    <location>
        <begin position="219"/>
        <end position="251"/>
    </location>
</feature>
<dbReference type="Pfam" id="PF07714">
    <property type="entry name" value="PK_Tyr_Ser-Thr"/>
    <property type="match status" value="1"/>
</dbReference>
<dbReference type="InterPro" id="IPR036860">
    <property type="entry name" value="SH2_dom_sf"/>
</dbReference>
<feature type="repeat" description="ANK" evidence="11">
    <location>
        <begin position="184"/>
        <end position="208"/>
    </location>
</feature>
<evidence type="ECO:0000256" key="5">
    <source>
        <dbReference type="ARBA" id="ARBA00022840"/>
    </source>
</evidence>
<evidence type="ECO:0000256" key="6">
    <source>
        <dbReference type="ARBA" id="ARBA00023137"/>
    </source>
</evidence>
<keyword evidence="11" id="KW-0040">ANK repeat</keyword>
<dbReference type="PRINTS" id="PR00109">
    <property type="entry name" value="TYRKINASE"/>
</dbReference>
<keyword evidence="12" id="KW-0727">SH2 domain</keyword>
<comment type="catalytic activity">
    <reaction evidence="7 14">
        <text>L-tyrosyl-[protein] + ATP = O-phospho-L-tyrosyl-[protein] + ADP + H(+)</text>
        <dbReference type="Rhea" id="RHEA:10596"/>
        <dbReference type="Rhea" id="RHEA-COMP:10136"/>
        <dbReference type="Rhea" id="RHEA-COMP:20101"/>
        <dbReference type="ChEBI" id="CHEBI:15378"/>
        <dbReference type="ChEBI" id="CHEBI:30616"/>
        <dbReference type="ChEBI" id="CHEBI:46858"/>
        <dbReference type="ChEBI" id="CHEBI:61978"/>
        <dbReference type="ChEBI" id="CHEBI:456216"/>
        <dbReference type="EC" id="2.7.10.2"/>
    </reaction>
</comment>
<evidence type="ECO:0000256" key="4">
    <source>
        <dbReference type="ARBA" id="ARBA00022777"/>
    </source>
</evidence>
<evidence type="ECO:0000256" key="12">
    <source>
        <dbReference type="PROSITE-ProRule" id="PRU00191"/>
    </source>
</evidence>
<dbReference type="PROSITE" id="PS00107">
    <property type="entry name" value="PROTEIN_KINASE_ATP"/>
    <property type="match status" value="1"/>
</dbReference>
<feature type="binding site" evidence="10">
    <location>
        <position position="594"/>
    </location>
    <ligand>
        <name>Mg(2+)</name>
        <dbReference type="ChEBI" id="CHEBI:18420"/>
    </ligand>
</feature>
<dbReference type="Pfam" id="PF12796">
    <property type="entry name" value="Ank_2"/>
    <property type="match status" value="1"/>
</dbReference>
<dbReference type="PROSITE" id="PS00109">
    <property type="entry name" value="PROTEIN_KINASE_TYR"/>
    <property type="match status" value="1"/>
</dbReference>
<dbReference type="SUPFAM" id="SSF55550">
    <property type="entry name" value="SH2 domain"/>
    <property type="match status" value="2"/>
</dbReference>
<dbReference type="EC" id="2.7.10.2" evidence="14"/>
<dbReference type="Pfam" id="PF00017">
    <property type="entry name" value="SH2"/>
    <property type="match status" value="2"/>
</dbReference>
<keyword evidence="2 14" id="KW-0808">Transferase</keyword>
<sequence>MTTKEEDICWYHGNISREAAENILKEGSRKNGSFLVRVSSTSEGDYALSVLQNDQVIHYQIRTQSDDAFFSLDDNIKIHGLDSLIEYYQDAANGQSLGFTLTEPCKGDVPPHDTRRHGRTNLLHRATDQGNYKVVSELLKAGYRHEAKNQDGQTAVHIASMKGKDDILRELIDKGANVNSRDASGFAPLHYACQNNCPSTVRLLVQVGHANIQRRSTENEHVPLHVAASYGHKDVVKELLSLNAPVNPRTMEGLLPSELARANGHIECAEILEKYKTPEPKTSKTQWYHGTLYRLEAESLIRKYNKNGTFLVRFSDRNTRANVLTLFNKDSIYHYIIREQGKHLFIDNGPLLNSLEHIVEYYSFISDGLPTVLQYPVPPQPKPPVPEFSTMPRSKRKVLVPSSSCQELPKMTEPRSSDLNSIPSQLSNISFSSNLTPICNINNNVIDNGDNCNLREDYIQPKNLKLEKVIGEGEFGEVVKGVYIKSNDERIDVAVKTIRNEDIEANTTAFLREAQVMMNLRHHCIVRLIGLHSGPPLLMVQELVPLGSMLLYLVTHKERINPNYEFKIWAAQIACGMRYLEEQGFVHRDLAARNILLASQLQAKISDFGLSRAVGVGHEYYRALQGGKWPLKWYAPESYNFGTFSHASDVWSFGVTLWEMYTYGMQPYGDRKGMEVISAVEAGERLPQPMICPISVYTIMLKCWEYEARNRPTFSELLDAFSTDTEYTNIRELIAEASLS</sequence>
<dbReference type="InterPro" id="IPR011009">
    <property type="entry name" value="Kinase-like_dom_sf"/>
</dbReference>
<evidence type="ECO:0000259" key="15">
    <source>
        <dbReference type="PROSITE" id="PS50001"/>
    </source>
</evidence>
<dbReference type="PROSITE" id="PS50011">
    <property type="entry name" value="PROTEIN_KINASE_DOM"/>
    <property type="match status" value="1"/>
</dbReference>
<dbReference type="InterPro" id="IPR000719">
    <property type="entry name" value="Prot_kinase_dom"/>
</dbReference>
<evidence type="ECO:0000256" key="8">
    <source>
        <dbReference type="PIRSR" id="PIRSR000615-1"/>
    </source>
</evidence>
<comment type="caution">
    <text evidence="17">The sequence shown here is derived from an EMBL/GenBank/DDBJ whole genome shotgun (WGS) entry which is preliminary data.</text>
</comment>
<protein>
    <recommendedName>
        <fullName evidence="14">Tyrosine-protein kinase</fullName>
        <ecNumber evidence="14">2.7.10.2</ecNumber>
    </recommendedName>
</protein>
<dbReference type="GO" id="GO:0046872">
    <property type="term" value="F:metal ion binding"/>
    <property type="evidence" value="ECO:0007669"/>
    <property type="project" value="UniProtKB-KW"/>
</dbReference>
<dbReference type="AlphaFoldDB" id="A0AAN7NWM6"/>
<dbReference type="Gene3D" id="1.10.510.10">
    <property type="entry name" value="Transferase(Phosphotransferase) domain 1"/>
    <property type="match status" value="1"/>
</dbReference>
<evidence type="ECO:0000256" key="9">
    <source>
        <dbReference type="PIRSR" id="PIRSR000615-2"/>
    </source>
</evidence>
<dbReference type="SMART" id="SM00219">
    <property type="entry name" value="TyrKc"/>
    <property type="match status" value="1"/>
</dbReference>
<reference evidence="18" key="1">
    <citation type="submission" date="2023-01" db="EMBL/GenBank/DDBJ databases">
        <title>Key to firefly adult light organ development and bioluminescence: homeobox transcription factors regulate luciferase expression and transportation to peroxisome.</title>
        <authorList>
            <person name="Fu X."/>
        </authorList>
    </citation>
    <scope>NUCLEOTIDE SEQUENCE [LARGE SCALE GENOMIC DNA]</scope>
</reference>
<gene>
    <name evidence="17" type="ORF">RN001_015666</name>
</gene>
<dbReference type="EMBL" id="JARPUR010000008">
    <property type="protein sequence ID" value="KAK4871542.1"/>
    <property type="molecule type" value="Genomic_DNA"/>
</dbReference>
<dbReference type="InterPro" id="IPR008266">
    <property type="entry name" value="Tyr_kinase_AS"/>
</dbReference>
<comment type="similarity">
    <text evidence="14">Belongs to the protein kinase superfamily. Tyr protein kinase family.</text>
</comment>
<dbReference type="Proteomes" id="UP001353858">
    <property type="component" value="Unassembled WGS sequence"/>
</dbReference>
<feature type="domain" description="Protein kinase" evidence="16">
    <location>
        <begin position="464"/>
        <end position="728"/>
    </location>
</feature>
<evidence type="ECO:0000256" key="13">
    <source>
        <dbReference type="PROSITE-ProRule" id="PRU10141"/>
    </source>
</evidence>
<evidence type="ECO:0000256" key="14">
    <source>
        <dbReference type="RuleBase" id="RU362096"/>
    </source>
</evidence>
<dbReference type="GO" id="GO:0004715">
    <property type="term" value="F:non-membrane spanning protein tyrosine kinase activity"/>
    <property type="evidence" value="ECO:0007669"/>
    <property type="project" value="UniProtKB-EC"/>
</dbReference>
<dbReference type="Gene3D" id="3.30.200.20">
    <property type="entry name" value="Phosphorylase Kinase, domain 1"/>
    <property type="match status" value="1"/>
</dbReference>
<feature type="repeat" description="ANK" evidence="11">
    <location>
        <begin position="151"/>
        <end position="183"/>
    </location>
</feature>
<dbReference type="SUPFAM" id="SSF56112">
    <property type="entry name" value="Protein kinase-like (PK-like)"/>
    <property type="match status" value="1"/>
</dbReference>
<feature type="binding site" evidence="9">
    <location>
        <position position="593"/>
    </location>
    <ligand>
        <name>ATP</name>
        <dbReference type="ChEBI" id="CHEBI:30616"/>
    </ligand>
</feature>